<evidence type="ECO:0000313" key="2">
    <source>
        <dbReference type="Proteomes" id="UP000078561"/>
    </source>
</evidence>
<dbReference type="GO" id="GO:0004497">
    <property type="term" value="F:monooxygenase activity"/>
    <property type="evidence" value="ECO:0007669"/>
    <property type="project" value="InterPro"/>
</dbReference>
<gene>
    <name evidence="1" type="primary">ABSGL_15124.1 scaffold 15162</name>
</gene>
<dbReference type="GO" id="GO:0005506">
    <property type="term" value="F:iron ion binding"/>
    <property type="evidence" value="ECO:0007669"/>
    <property type="project" value="InterPro"/>
</dbReference>
<keyword evidence="2" id="KW-1185">Reference proteome</keyword>
<dbReference type="AlphaFoldDB" id="A0A168T4E9"/>
<evidence type="ECO:0000313" key="1">
    <source>
        <dbReference type="EMBL" id="SAM09448.1"/>
    </source>
</evidence>
<dbReference type="PANTHER" id="PTHR24305">
    <property type="entry name" value="CYTOCHROME P450"/>
    <property type="match status" value="1"/>
</dbReference>
<reference evidence="1" key="1">
    <citation type="submission" date="2016-04" db="EMBL/GenBank/DDBJ databases">
        <authorList>
            <person name="Evans L.H."/>
            <person name="Alamgir A."/>
            <person name="Owens N."/>
            <person name="Weber N.D."/>
            <person name="Virtaneva K."/>
            <person name="Barbian K."/>
            <person name="Babar A."/>
            <person name="Rosenke K."/>
        </authorList>
    </citation>
    <scope>NUCLEOTIDE SEQUENCE [LARGE SCALE GENOMIC DNA]</scope>
    <source>
        <strain evidence="1">CBS 101.48</strain>
    </source>
</reference>
<dbReference type="InterPro" id="IPR050121">
    <property type="entry name" value="Cytochrome_P450_monoxygenase"/>
</dbReference>
<protein>
    <recommendedName>
        <fullName evidence="3">Cytochrome P450</fullName>
    </recommendedName>
</protein>
<proteinExistence type="predicted"/>
<dbReference type="InterPro" id="IPR002401">
    <property type="entry name" value="Cyt_P450_E_grp-I"/>
</dbReference>
<dbReference type="Gene3D" id="1.10.630.10">
    <property type="entry name" value="Cytochrome P450"/>
    <property type="match status" value="1"/>
</dbReference>
<dbReference type="GO" id="GO:0020037">
    <property type="term" value="F:heme binding"/>
    <property type="evidence" value="ECO:0007669"/>
    <property type="project" value="InterPro"/>
</dbReference>
<name>A0A168T4E9_ABSGL</name>
<sequence length="533" mass="61552">MSQIIDTVNRYAGMIDWSAFNTWYARYLEKYTNTKGKRITIGVAIALTLVCRSIYRRTTPPKNLRHIPHITFWDSINHFMVQKFPTSDTFKTLHRPLLNAKESMYLRWDRNGWVVHVAHPEAVKQVFMKSDIFPKMDESRFAGTLFARFVGSSNILFLNGHEWKKHRKLANPAFHRSMPVKLFGESARDLYAMLDKDNEGSNFTLDFGRLMERYTLDVIGRAGFGFNFNSVTDENSEWKKVYDEVTVSFRKPLFILFPILDQKFRWLFPTRLQEYRNLNKFMDMLRGVIDHKRRVLKESIGNGDDAEKDLLTLMLESENRGEGILTDDELMGDLGIFFIAGHDTTAFALSAAIYYLAKHPEIQEKARQEVTSILCPNGEEKRDVLPTAEQTKEFVYLNQIIKEALRINGSVVSLVTPRHTAADVTLNNVFIPKDTLVNVNIYDLHHNPNVWDDPETFNPDRFAAGAEADQKAGGGMSWVPFSNLAEQRVVLSTLLRHYTWNLPENSPHSKEIITGNTLIMFAKNLQVQFHKRF</sequence>
<dbReference type="EMBL" id="LT555008">
    <property type="protein sequence ID" value="SAM09448.1"/>
    <property type="molecule type" value="Genomic_DNA"/>
</dbReference>
<dbReference type="PANTHER" id="PTHR24305:SF223">
    <property type="entry name" value="CYTOCHROME P450-DIT2"/>
    <property type="match status" value="1"/>
</dbReference>
<dbReference type="InParanoid" id="A0A168T4E9"/>
<accession>A0A168T4E9</accession>
<dbReference type="STRING" id="4829.A0A168T4E9"/>
<dbReference type="OrthoDB" id="1470350at2759"/>
<dbReference type="GO" id="GO:0016705">
    <property type="term" value="F:oxidoreductase activity, acting on paired donors, with incorporation or reduction of molecular oxygen"/>
    <property type="evidence" value="ECO:0007669"/>
    <property type="project" value="InterPro"/>
</dbReference>
<dbReference type="PRINTS" id="PR00463">
    <property type="entry name" value="EP450I"/>
</dbReference>
<dbReference type="InterPro" id="IPR001128">
    <property type="entry name" value="Cyt_P450"/>
</dbReference>
<dbReference type="InterPro" id="IPR036396">
    <property type="entry name" value="Cyt_P450_sf"/>
</dbReference>
<dbReference type="SUPFAM" id="SSF48264">
    <property type="entry name" value="Cytochrome P450"/>
    <property type="match status" value="1"/>
</dbReference>
<dbReference type="OMA" id="MEQRELT"/>
<organism evidence="1">
    <name type="scientific">Absidia glauca</name>
    <name type="common">Pin mould</name>
    <dbReference type="NCBI Taxonomy" id="4829"/>
    <lineage>
        <taxon>Eukaryota</taxon>
        <taxon>Fungi</taxon>
        <taxon>Fungi incertae sedis</taxon>
        <taxon>Mucoromycota</taxon>
        <taxon>Mucoromycotina</taxon>
        <taxon>Mucoromycetes</taxon>
        <taxon>Mucorales</taxon>
        <taxon>Cunninghamellaceae</taxon>
        <taxon>Absidia</taxon>
    </lineage>
</organism>
<evidence type="ECO:0008006" key="3">
    <source>
        <dbReference type="Google" id="ProtNLM"/>
    </source>
</evidence>
<dbReference type="Proteomes" id="UP000078561">
    <property type="component" value="Unassembled WGS sequence"/>
</dbReference>
<dbReference type="Pfam" id="PF00067">
    <property type="entry name" value="p450"/>
    <property type="match status" value="1"/>
</dbReference>